<evidence type="ECO:0000256" key="1">
    <source>
        <dbReference type="SAM" id="Phobius"/>
    </source>
</evidence>
<organism evidence="2 3">
    <name type="scientific">Oikeobacillus pervagus</name>
    <dbReference type="NCBI Taxonomy" id="1325931"/>
    <lineage>
        <taxon>Bacteria</taxon>
        <taxon>Bacillati</taxon>
        <taxon>Bacillota</taxon>
        <taxon>Bacilli</taxon>
        <taxon>Bacillales</taxon>
        <taxon>Bacillaceae</taxon>
        <taxon>Oikeobacillus</taxon>
    </lineage>
</organism>
<evidence type="ECO:0000313" key="2">
    <source>
        <dbReference type="EMBL" id="MDQ0213714.1"/>
    </source>
</evidence>
<dbReference type="Proteomes" id="UP001237207">
    <property type="component" value="Unassembled WGS sequence"/>
</dbReference>
<sequence length="59" mass="7172">MKTIERWLIKLTIIQVILLLVTQFFLHNWDPFHDLQKVALYEGVHHEIKTPIFEVMKQK</sequence>
<dbReference type="EMBL" id="JAUSUC010000001">
    <property type="protein sequence ID" value="MDQ0213714.1"/>
    <property type="molecule type" value="Genomic_DNA"/>
</dbReference>
<evidence type="ECO:0008006" key="4">
    <source>
        <dbReference type="Google" id="ProtNLM"/>
    </source>
</evidence>
<keyword evidence="1" id="KW-1133">Transmembrane helix</keyword>
<keyword evidence="1" id="KW-0812">Transmembrane</keyword>
<protein>
    <recommendedName>
        <fullName evidence="4">YpfB family protein</fullName>
    </recommendedName>
</protein>
<accession>A0AAJ1T0K0</accession>
<dbReference type="InterPro" id="IPR035281">
    <property type="entry name" value="DUF5359"/>
</dbReference>
<gene>
    <name evidence="2" type="ORF">J2S13_000108</name>
</gene>
<dbReference type="RefSeq" id="WP_307255702.1">
    <property type="nucleotide sequence ID" value="NZ_JAUSUC010000001.1"/>
</dbReference>
<reference evidence="2" key="1">
    <citation type="submission" date="2023-07" db="EMBL/GenBank/DDBJ databases">
        <title>Genomic Encyclopedia of Type Strains, Phase IV (KMG-IV): sequencing the most valuable type-strain genomes for metagenomic binning, comparative biology and taxonomic classification.</title>
        <authorList>
            <person name="Goeker M."/>
        </authorList>
    </citation>
    <scope>NUCLEOTIDE SEQUENCE</scope>
    <source>
        <strain evidence="2">DSM 23947</strain>
    </source>
</reference>
<evidence type="ECO:0000313" key="3">
    <source>
        <dbReference type="Proteomes" id="UP001237207"/>
    </source>
</evidence>
<comment type="caution">
    <text evidence="2">The sequence shown here is derived from an EMBL/GenBank/DDBJ whole genome shotgun (WGS) entry which is preliminary data.</text>
</comment>
<dbReference type="Pfam" id="PF17313">
    <property type="entry name" value="DUF5359"/>
    <property type="match status" value="1"/>
</dbReference>
<keyword evidence="1" id="KW-0472">Membrane</keyword>
<feature type="transmembrane region" description="Helical" evidence="1">
    <location>
        <begin position="7"/>
        <end position="26"/>
    </location>
</feature>
<proteinExistence type="predicted"/>
<name>A0AAJ1T0K0_9BACI</name>
<keyword evidence="3" id="KW-1185">Reference proteome</keyword>
<dbReference type="AlphaFoldDB" id="A0AAJ1T0K0"/>